<dbReference type="Gene3D" id="1.10.132.60">
    <property type="entry name" value="DNA polymerase family B, C-terminal domain"/>
    <property type="match status" value="1"/>
</dbReference>
<dbReference type="Gene3D" id="1.10.287.690">
    <property type="entry name" value="Helix hairpin bin"/>
    <property type="match status" value="1"/>
</dbReference>
<evidence type="ECO:0000256" key="4">
    <source>
        <dbReference type="ARBA" id="ARBA00022695"/>
    </source>
</evidence>
<keyword evidence="6" id="KW-0238">DNA-binding</keyword>
<evidence type="ECO:0000313" key="10">
    <source>
        <dbReference type="Proteomes" id="UP000011546"/>
    </source>
</evidence>
<keyword evidence="4 9" id="KW-0548">Nucleotidyltransferase</keyword>
<comment type="caution">
    <text evidence="9">The sequence shown here is derived from an EMBL/GenBank/DDBJ whole genome shotgun (WGS) entry which is preliminary data.</text>
</comment>
<keyword evidence="5" id="KW-0239">DNA-directed DNA polymerase</keyword>
<evidence type="ECO:0000256" key="6">
    <source>
        <dbReference type="ARBA" id="ARBA00023125"/>
    </source>
</evidence>
<dbReference type="InterPro" id="IPR043502">
    <property type="entry name" value="DNA/RNA_pol_sf"/>
</dbReference>
<accession>M0P780</accession>
<evidence type="ECO:0000256" key="5">
    <source>
        <dbReference type="ARBA" id="ARBA00022932"/>
    </source>
</evidence>
<evidence type="ECO:0000313" key="9">
    <source>
        <dbReference type="EMBL" id="EMA65906.1"/>
    </source>
</evidence>
<dbReference type="Pfam" id="PF00136">
    <property type="entry name" value="DNA_pol_B"/>
    <property type="match status" value="1"/>
</dbReference>
<dbReference type="GO" id="GO:0000166">
    <property type="term" value="F:nucleotide binding"/>
    <property type="evidence" value="ECO:0007669"/>
    <property type="project" value="InterPro"/>
</dbReference>
<dbReference type="InterPro" id="IPR050240">
    <property type="entry name" value="DNA_pol_type-B"/>
</dbReference>
<dbReference type="AlphaFoldDB" id="M0P780"/>
<comment type="similarity">
    <text evidence="1">Belongs to the DNA polymerase type-B family.</text>
</comment>
<dbReference type="InterPro" id="IPR042087">
    <property type="entry name" value="DNA_pol_B_thumb"/>
</dbReference>
<dbReference type="PANTHER" id="PTHR10322:SF23">
    <property type="entry name" value="DNA POLYMERASE DELTA CATALYTIC SUBUNIT"/>
    <property type="match status" value="1"/>
</dbReference>
<proteinExistence type="inferred from homology"/>
<dbReference type="GO" id="GO:0006261">
    <property type="term" value="P:DNA-templated DNA replication"/>
    <property type="evidence" value="ECO:0007669"/>
    <property type="project" value="TreeGrafter"/>
</dbReference>
<comment type="catalytic activity">
    <reaction evidence="7">
        <text>DNA(n) + a 2'-deoxyribonucleoside 5'-triphosphate = DNA(n+1) + diphosphate</text>
        <dbReference type="Rhea" id="RHEA:22508"/>
        <dbReference type="Rhea" id="RHEA-COMP:17339"/>
        <dbReference type="Rhea" id="RHEA-COMP:17340"/>
        <dbReference type="ChEBI" id="CHEBI:33019"/>
        <dbReference type="ChEBI" id="CHEBI:61560"/>
        <dbReference type="ChEBI" id="CHEBI:173112"/>
        <dbReference type="EC" id="2.7.7.7"/>
    </reaction>
</comment>
<dbReference type="InterPro" id="IPR006134">
    <property type="entry name" value="DNA-dir_DNA_pol_B_multi_dom"/>
</dbReference>
<evidence type="ECO:0000259" key="8">
    <source>
        <dbReference type="Pfam" id="PF00136"/>
    </source>
</evidence>
<dbReference type="STRING" id="1230456.C468_05236"/>
<dbReference type="GO" id="GO:0003677">
    <property type="term" value="F:DNA binding"/>
    <property type="evidence" value="ECO:0007669"/>
    <property type="project" value="UniProtKB-KW"/>
</dbReference>
<name>M0P780_9EURY</name>
<dbReference type="SMART" id="SM00486">
    <property type="entry name" value="POLBc"/>
    <property type="match status" value="1"/>
</dbReference>
<dbReference type="NCBIfam" id="NF004418">
    <property type="entry name" value="PRK05761.1-4"/>
    <property type="match status" value="1"/>
</dbReference>
<gene>
    <name evidence="9" type="ORF">C468_05236</name>
</gene>
<evidence type="ECO:0000256" key="2">
    <source>
        <dbReference type="ARBA" id="ARBA00012417"/>
    </source>
</evidence>
<organism evidence="9 10">
    <name type="scientific">Halorubrum kocurii JCM 14978</name>
    <dbReference type="NCBI Taxonomy" id="1230456"/>
    <lineage>
        <taxon>Archaea</taxon>
        <taxon>Methanobacteriati</taxon>
        <taxon>Methanobacteriota</taxon>
        <taxon>Stenosarchaea group</taxon>
        <taxon>Halobacteria</taxon>
        <taxon>Halobacteriales</taxon>
        <taxon>Haloferacaceae</taxon>
        <taxon>Halorubrum</taxon>
    </lineage>
</organism>
<dbReference type="Proteomes" id="UP000011546">
    <property type="component" value="Unassembled WGS sequence"/>
</dbReference>
<dbReference type="Gene3D" id="3.90.1600.10">
    <property type="entry name" value="Palm domain of DNA polymerase"/>
    <property type="match status" value="1"/>
</dbReference>
<evidence type="ECO:0000256" key="3">
    <source>
        <dbReference type="ARBA" id="ARBA00022679"/>
    </source>
</evidence>
<dbReference type="PATRIC" id="fig|1230456.3.peg.1015"/>
<keyword evidence="10" id="KW-1185">Reference proteome</keyword>
<dbReference type="GO" id="GO:0003887">
    <property type="term" value="F:DNA-directed DNA polymerase activity"/>
    <property type="evidence" value="ECO:0007669"/>
    <property type="project" value="UniProtKB-KW"/>
</dbReference>
<feature type="domain" description="DNA-directed DNA polymerase family B multifunctional" evidence="8">
    <location>
        <begin position="338"/>
        <end position="700"/>
    </location>
</feature>
<sequence>MVLTVDFRSSGDVVHWALTDDGVARTVHEGYTPTLFVGDTVRNLYGRRGGSTPTPPDRDGLSDSLLELRTVLSGQDAVADIQCESHRQTFRTDPRPILRIDAASIDAVRRIAQRIQQFNHPAEYTCYNVDITRQFRYCLETDTSANPDQSVRSLRSLTLSIPAHKSGHASLTHLTIDGDAAGPTPEAAVNAVDRSVRERDPDVIVVSTADLIPLLFEAADTHDVPHFELGRASGYTKLAGESTYTSYGQVGHSPARYTVPGRVVIDESNTFFYHEAGLAGCLDLVDRAGLPLEELGWASIGRVLTALQIRAARDRDVLVPWQAWRPELFKPAATLDAADRGGTTFAPAVGVHEDVHELDFASLYPNIIRTRNISPETVRCGCCDSDDVPDLGYSICETDGYLPTVLGPLIDARSSIKDQIEETTDNAERERLESDSSAIKWILVSCFGYQGFSNAKFGRIECHEAINAFAREILLDAKTALEDAGWRVLHGIVDSIWVTPASDRDQRSLATVAAEVSDEVGITLEHESEFDWVAFCPMRNSESGALTRYFGKRRHEDRPSAGEVGDAIKTRGIEARQRSTPPWVTTVQEDALCVFDETRSPDAVCDVLHRHLTALRRGDVATDDLVVANRVSKRADAYTQETLIVAALRRAQHHGTSLAPGQTIRYVVVSADGHGIDRVRLPFEETQSYDVDWYEDAAIRAIESIVSCVGWENEDIRQYLADTTETTLESYLGGE</sequence>
<dbReference type="RefSeq" id="WP_008847784.1">
    <property type="nucleotide sequence ID" value="NZ_AOJH01000038.1"/>
</dbReference>
<dbReference type="InterPro" id="IPR006172">
    <property type="entry name" value="DNA-dir_DNA_pol_B"/>
</dbReference>
<dbReference type="PANTHER" id="PTHR10322">
    <property type="entry name" value="DNA POLYMERASE CATALYTIC SUBUNIT"/>
    <property type="match status" value="1"/>
</dbReference>
<evidence type="ECO:0000256" key="1">
    <source>
        <dbReference type="ARBA" id="ARBA00005755"/>
    </source>
</evidence>
<dbReference type="InterPro" id="IPR023211">
    <property type="entry name" value="DNA_pol_palm_dom_sf"/>
</dbReference>
<dbReference type="EC" id="2.7.7.7" evidence="2"/>
<dbReference type="OrthoDB" id="8639at2157"/>
<dbReference type="EMBL" id="AOJH01000038">
    <property type="protein sequence ID" value="EMA65906.1"/>
    <property type="molecule type" value="Genomic_DNA"/>
</dbReference>
<keyword evidence="3 9" id="KW-0808">Transferase</keyword>
<protein>
    <recommendedName>
        <fullName evidence="2">DNA-directed DNA polymerase</fullName>
        <ecNumber evidence="2">2.7.7.7</ecNumber>
    </recommendedName>
</protein>
<reference evidence="9 10" key="1">
    <citation type="journal article" date="2014" name="PLoS Genet.">
        <title>Phylogenetically driven sequencing of extremely halophilic archaea reveals strategies for static and dynamic osmo-response.</title>
        <authorList>
            <person name="Becker E.A."/>
            <person name="Seitzer P.M."/>
            <person name="Tritt A."/>
            <person name="Larsen D."/>
            <person name="Krusor M."/>
            <person name="Yao A.I."/>
            <person name="Wu D."/>
            <person name="Madern D."/>
            <person name="Eisen J.A."/>
            <person name="Darling A.E."/>
            <person name="Facciotti M.T."/>
        </authorList>
    </citation>
    <scope>NUCLEOTIDE SEQUENCE [LARGE SCALE GENOMIC DNA]</scope>
    <source>
        <strain evidence="9 10">JCM 14978</strain>
    </source>
</reference>
<dbReference type="SUPFAM" id="SSF56672">
    <property type="entry name" value="DNA/RNA polymerases"/>
    <property type="match status" value="1"/>
</dbReference>
<evidence type="ECO:0000256" key="7">
    <source>
        <dbReference type="ARBA" id="ARBA00049244"/>
    </source>
</evidence>